<proteinExistence type="predicted"/>
<protein>
    <submittedName>
        <fullName evidence="3">Uncharacterized protein</fullName>
    </submittedName>
</protein>
<keyword evidence="4" id="KW-1185">Reference proteome</keyword>
<evidence type="ECO:0000256" key="1">
    <source>
        <dbReference type="SAM" id="MobiDB-lite"/>
    </source>
</evidence>
<name>A0ABN9TTD4_9DINO</name>
<reference evidence="3" key="1">
    <citation type="submission" date="2023-10" db="EMBL/GenBank/DDBJ databases">
        <authorList>
            <person name="Chen Y."/>
            <person name="Shah S."/>
            <person name="Dougan E. K."/>
            <person name="Thang M."/>
            <person name="Chan C."/>
        </authorList>
    </citation>
    <scope>NUCLEOTIDE SEQUENCE [LARGE SCALE GENOMIC DNA]</scope>
</reference>
<evidence type="ECO:0000313" key="4">
    <source>
        <dbReference type="Proteomes" id="UP001189429"/>
    </source>
</evidence>
<evidence type="ECO:0000256" key="2">
    <source>
        <dbReference type="SAM" id="SignalP"/>
    </source>
</evidence>
<organism evidence="3 4">
    <name type="scientific">Prorocentrum cordatum</name>
    <dbReference type="NCBI Taxonomy" id="2364126"/>
    <lineage>
        <taxon>Eukaryota</taxon>
        <taxon>Sar</taxon>
        <taxon>Alveolata</taxon>
        <taxon>Dinophyceae</taxon>
        <taxon>Prorocentrales</taxon>
        <taxon>Prorocentraceae</taxon>
        <taxon>Prorocentrum</taxon>
    </lineage>
</organism>
<feature type="compositionally biased region" description="Polar residues" evidence="1">
    <location>
        <begin position="90"/>
        <end position="101"/>
    </location>
</feature>
<feature type="signal peptide" evidence="2">
    <location>
        <begin position="1"/>
        <end position="25"/>
    </location>
</feature>
<evidence type="ECO:0000313" key="3">
    <source>
        <dbReference type="EMBL" id="CAK0849291.1"/>
    </source>
</evidence>
<sequence length="123" mass="12863">MEARRAARRLVLAAGLLAAVADGQGKVYKKAPPPKCPGTVPVDGIEGDVHIIPTGWVGIPAPMPLESRTRRAWSCGPRSRAARTSGRSAQQGTIRTSSTLQRISSGRDSSSRSTCLALVAAAM</sequence>
<dbReference type="Proteomes" id="UP001189429">
    <property type="component" value="Unassembled WGS sequence"/>
</dbReference>
<accession>A0ABN9TTD4</accession>
<dbReference type="EMBL" id="CAUYUJ010015049">
    <property type="protein sequence ID" value="CAK0849291.1"/>
    <property type="molecule type" value="Genomic_DNA"/>
</dbReference>
<feature type="chain" id="PRO_5046809542" evidence="2">
    <location>
        <begin position="26"/>
        <end position="123"/>
    </location>
</feature>
<comment type="caution">
    <text evidence="3">The sequence shown here is derived from an EMBL/GenBank/DDBJ whole genome shotgun (WGS) entry which is preliminary data.</text>
</comment>
<feature type="region of interest" description="Disordered" evidence="1">
    <location>
        <begin position="72"/>
        <end position="109"/>
    </location>
</feature>
<gene>
    <name evidence="3" type="ORF">PCOR1329_LOCUS42015</name>
</gene>
<feature type="compositionally biased region" description="Low complexity" evidence="1">
    <location>
        <begin position="78"/>
        <end position="89"/>
    </location>
</feature>
<keyword evidence="2" id="KW-0732">Signal</keyword>